<evidence type="ECO:0000313" key="1">
    <source>
        <dbReference type="EMBL" id="KAG2593294.1"/>
    </source>
</evidence>
<comment type="caution">
    <text evidence="1">The sequence shown here is derived from an EMBL/GenBank/DDBJ whole genome shotgun (WGS) entry which is preliminary data.</text>
</comment>
<keyword evidence="2" id="KW-1185">Reference proteome</keyword>
<sequence length="98" mass="10893">MLETALGHLLEGRQVVEANEDYSNDVDLDIKPKFWSQLQSLLKRMLAASLPSSTGRVAPVAQSSTSNREAAKLKEMYRLSLKSSSLGQLHALHKLWIS</sequence>
<reference evidence="1" key="1">
    <citation type="submission" date="2020-05" db="EMBL/GenBank/DDBJ databases">
        <title>WGS assembly of Panicum virgatum.</title>
        <authorList>
            <person name="Lovell J.T."/>
            <person name="Jenkins J."/>
            <person name="Shu S."/>
            <person name="Juenger T.E."/>
            <person name="Schmutz J."/>
        </authorList>
    </citation>
    <scope>NUCLEOTIDE SEQUENCE</scope>
    <source>
        <strain evidence="1">AP13</strain>
    </source>
</reference>
<dbReference type="EMBL" id="CM029046">
    <property type="protein sequence ID" value="KAG2593294.1"/>
    <property type="molecule type" value="Genomic_DNA"/>
</dbReference>
<proteinExistence type="predicted"/>
<protein>
    <submittedName>
        <fullName evidence="1">Uncharacterized protein</fullName>
    </submittedName>
</protein>
<accession>A0A8T0S6P9</accession>
<name>A0A8T0S6P9_PANVG</name>
<dbReference type="AlphaFoldDB" id="A0A8T0S6P9"/>
<gene>
    <name evidence="1" type="ORF">PVAP13_5NG110350</name>
</gene>
<evidence type="ECO:0000313" key="2">
    <source>
        <dbReference type="Proteomes" id="UP000823388"/>
    </source>
</evidence>
<dbReference type="Proteomes" id="UP000823388">
    <property type="component" value="Chromosome 5N"/>
</dbReference>
<organism evidence="1 2">
    <name type="scientific">Panicum virgatum</name>
    <name type="common">Blackwell switchgrass</name>
    <dbReference type="NCBI Taxonomy" id="38727"/>
    <lineage>
        <taxon>Eukaryota</taxon>
        <taxon>Viridiplantae</taxon>
        <taxon>Streptophyta</taxon>
        <taxon>Embryophyta</taxon>
        <taxon>Tracheophyta</taxon>
        <taxon>Spermatophyta</taxon>
        <taxon>Magnoliopsida</taxon>
        <taxon>Liliopsida</taxon>
        <taxon>Poales</taxon>
        <taxon>Poaceae</taxon>
        <taxon>PACMAD clade</taxon>
        <taxon>Panicoideae</taxon>
        <taxon>Panicodae</taxon>
        <taxon>Paniceae</taxon>
        <taxon>Panicinae</taxon>
        <taxon>Panicum</taxon>
        <taxon>Panicum sect. Hiantes</taxon>
    </lineage>
</organism>